<sequence length="139" mass="15578">MPAPNSRELETQLRSIKKSTLDALNPETGVMDNKTIFEQGVALKVWLGEFETLYLNEAASKPSKTGKLKTEGEKILEFGWHCYEILVEADLQSGSASSPARRWEPIEYGTVLGKLKEQIVSSLTKLENDYTVFIKTVLL</sequence>
<keyword evidence="2" id="KW-1185">Reference proteome</keyword>
<dbReference type="AlphaFoldDB" id="A0A832UZ76"/>
<gene>
    <name evidence="1" type="ORF">H1011_01140</name>
</gene>
<name>A0A832UZ76_9ARCH</name>
<organism evidence="1 2">
    <name type="scientific">Candidatus Undinarchaeum marinum</name>
    <dbReference type="NCBI Taxonomy" id="2756141"/>
    <lineage>
        <taxon>Archaea</taxon>
        <taxon>Candidatus Undinarchaeota</taxon>
        <taxon>Candidatus Undinarchaeia</taxon>
        <taxon>Candidatus Undinarchaeales</taxon>
        <taxon>Candidatus Undinarchaeaceae</taxon>
        <taxon>Candidatus Undinarchaeum</taxon>
    </lineage>
</organism>
<evidence type="ECO:0000313" key="2">
    <source>
        <dbReference type="Proteomes" id="UP000604391"/>
    </source>
</evidence>
<protein>
    <submittedName>
        <fullName evidence="1">Uncharacterized protein</fullName>
    </submittedName>
</protein>
<proteinExistence type="predicted"/>
<accession>A0A832UZ76</accession>
<dbReference type="EMBL" id="DVAD01000007">
    <property type="protein sequence ID" value="HIJ99412.1"/>
    <property type="molecule type" value="Genomic_DNA"/>
</dbReference>
<dbReference type="Proteomes" id="UP000604391">
    <property type="component" value="Unassembled WGS sequence"/>
</dbReference>
<evidence type="ECO:0000313" key="1">
    <source>
        <dbReference type="EMBL" id="HIJ99412.1"/>
    </source>
</evidence>
<reference evidence="1 2" key="1">
    <citation type="journal article" name="Nat. Commun.">
        <title>Undinarchaeota illuminate DPANN phylogeny and the impact of gene transfer on archaeal evolution.</title>
        <authorList>
            <person name="Dombrowski N."/>
            <person name="Williams T.A."/>
            <person name="Sun J."/>
            <person name="Woodcroft B.J."/>
            <person name="Lee J.H."/>
            <person name="Minh B.Q."/>
            <person name="Rinke C."/>
            <person name="Spang A."/>
        </authorList>
    </citation>
    <scope>NUCLEOTIDE SEQUENCE [LARGE SCALE GENOMIC DNA]</scope>
    <source>
        <strain evidence="1">MAG_bin17</strain>
    </source>
</reference>
<comment type="caution">
    <text evidence="1">The sequence shown here is derived from an EMBL/GenBank/DDBJ whole genome shotgun (WGS) entry which is preliminary data.</text>
</comment>